<gene>
    <name evidence="2" type="ORF">GPX89_05285</name>
</gene>
<proteinExistence type="predicted"/>
<dbReference type="RefSeq" id="WP_157355394.1">
    <property type="nucleotide sequence ID" value="NZ_WRPP01000001.1"/>
</dbReference>
<sequence length="67" mass="6829">MKRSALLLVTTAGMILAGAGVTEMIGDASGDAPPAKSLAAQRFVTDSTGGIYPAACVRLDGRYGDDR</sequence>
<keyword evidence="3" id="KW-1185">Reference proteome</keyword>
<feature type="chain" id="PRO_5038591807" evidence="1">
    <location>
        <begin position="20"/>
        <end position="67"/>
    </location>
</feature>
<feature type="signal peptide" evidence="1">
    <location>
        <begin position="1"/>
        <end position="19"/>
    </location>
</feature>
<dbReference type="Proteomes" id="UP000466794">
    <property type="component" value="Unassembled WGS sequence"/>
</dbReference>
<comment type="caution">
    <text evidence="2">The sequence shown here is derived from an EMBL/GenBank/DDBJ whole genome shotgun (WGS) entry which is preliminary data.</text>
</comment>
<name>A0A7K1URY8_9NOCA</name>
<reference evidence="2 3" key="1">
    <citation type="submission" date="2019-12" db="EMBL/GenBank/DDBJ databases">
        <title>Nocardia sp. nov. ET3-3 isolated from soil.</title>
        <authorList>
            <person name="Kanchanasin P."/>
            <person name="Tanasupawat S."/>
            <person name="Yuki M."/>
            <person name="Kudo T."/>
        </authorList>
    </citation>
    <scope>NUCLEOTIDE SEQUENCE [LARGE SCALE GENOMIC DNA]</scope>
    <source>
        <strain evidence="2 3">ET3-3</strain>
    </source>
</reference>
<evidence type="ECO:0000313" key="3">
    <source>
        <dbReference type="Proteomes" id="UP000466794"/>
    </source>
</evidence>
<protein>
    <submittedName>
        <fullName evidence="2">Uncharacterized protein</fullName>
    </submittedName>
</protein>
<dbReference type="EMBL" id="WRPP01000001">
    <property type="protein sequence ID" value="MVU76658.1"/>
    <property type="molecule type" value="Genomic_DNA"/>
</dbReference>
<dbReference type="AlphaFoldDB" id="A0A7K1URY8"/>
<evidence type="ECO:0000256" key="1">
    <source>
        <dbReference type="SAM" id="SignalP"/>
    </source>
</evidence>
<accession>A0A7K1URY8</accession>
<evidence type="ECO:0000313" key="2">
    <source>
        <dbReference type="EMBL" id="MVU76658.1"/>
    </source>
</evidence>
<keyword evidence="1" id="KW-0732">Signal</keyword>
<organism evidence="2 3">
    <name type="scientific">Nocardia terrae</name>
    <dbReference type="NCBI Taxonomy" id="2675851"/>
    <lineage>
        <taxon>Bacteria</taxon>
        <taxon>Bacillati</taxon>
        <taxon>Actinomycetota</taxon>
        <taxon>Actinomycetes</taxon>
        <taxon>Mycobacteriales</taxon>
        <taxon>Nocardiaceae</taxon>
        <taxon>Nocardia</taxon>
    </lineage>
</organism>